<dbReference type="GO" id="GO:0003824">
    <property type="term" value="F:catalytic activity"/>
    <property type="evidence" value="ECO:0007669"/>
    <property type="project" value="InterPro"/>
</dbReference>
<dbReference type="InterPro" id="IPR005196">
    <property type="entry name" value="Glyco_hydro_65_N"/>
</dbReference>
<sequence length="153" mass="17380">NKHIMAINYEIVPLNFNGKIKIISELDGDVINSTQHNNPLIDYGPYGRALLTKDRISEYVLELKGAKDHWVKNMNDPDDTRWEYTYHGRLAAYGVWREVEGGKSVERGAGAVDQIDAVVRKRSTQPFTRQAQMITRMPGVDLTCYDPPCLQSV</sequence>
<proteinExistence type="predicted"/>
<comment type="caution">
    <text evidence="2">The sequence shown here is derived from an EMBL/GenBank/DDBJ whole genome shotgun (WGS) entry which is preliminary data.</text>
</comment>
<dbReference type="InterPro" id="IPR011013">
    <property type="entry name" value="Gal_mutarotase_sf_dom"/>
</dbReference>
<accession>X1HXB1</accession>
<feature type="domain" description="Glycoside hydrolase family 65 N-terminal" evidence="1">
    <location>
        <begin position="1"/>
        <end position="69"/>
    </location>
</feature>
<dbReference type="GO" id="GO:0030246">
    <property type="term" value="F:carbohydrate binding"/>
    <property type="evidence" value="ECO:0007669"/>
    <property type="project" value="InterPro"/>
</dbReference>
<dbReference type="Pfam" id="PF03636">
    <property type="entry name" value="Glyco_hydro_65N"/>
    <property type="match status" value="1"/>
</dbReference>
<dbReference type="Gene3D" id="2.70.98.40">
    <property type="entry name" value="Glycoside hydrolase, family 65, N-terminal domain"/>
    <property type="match status" value="1"/>
</dbReference>
<dbReference type="EMBL" id="BARU01017722">
    <property type="protein sequence ID" value="GAH61710.1"/>
    <property type="molecule type" value="Genomic_DNA"/>
</dbReference>
<protein>
    <recommendedName>
        <fullName evidence="1">Glycoside hydrolase family 65 N-terminal domain-containing protein</fullName>
    </recommendedName>
</protein>
<dbReference type="InterPro" id="IPR037018">
    <property type="entry name" value="GH65_N"/>
</dbReference>
<feature type="non-terminal residue" evidence="2">
    <location>
        <position position="1"/>
    </location>
</feature>
<organism evidence="2">
    <name type="scientific">marine sediment metagenome</name>
    <dbReference type="NCBI Taxonomy" id="412755"/>
    <lineage>
        <taxon>unclassified sequences</taxon>
        <taxon>metagenomes</taxon>
        <taxon>ecological metagenomes</taxon>
    </lineage>
</organism>
<evidence type="ECO:0000259" key="1">
    <source>
        <dbReference type="Pfam" id="PF03636"/>
    </source>
</evidence>
<gene>
    <name evidence="2" type="ORF">S03H2_29368</name>
</gene>
<name>X1HXB1_9ZZZZ</name>
<dbReference type="SUPFAM" id="SSF74650">
    <property type="entry name" value="Galactose mutarotase-like"/>
    <property type="match status" value="1"/>
</dbReference>
<dbReference type="SUPFAM" id="SSF55831">
    <property type="entry name" value="Thymidylate synthase/dCMP hydroxymethylase"/>
    <property type="match status" value="1"/>
</dbReference>
<dbReference type="InterPro" id="IPR036926">
    <property type="entry name" value="Thymidate_synth/dCMP_Mease_sf"/>
</dbReference>
<dbReference type="GO" id="GO:0005975">
    <property type="term" value="P:carbohydrate metabolic process"/>
    <property type="evidence" value="ECO:0007669"/>
    <property type="project" value="InterPro"/>
</dbReference>
<dbReference type="AlphaFoldDB" id="X1HXB1"/>
<reference evidence="2" key="1">
    <citation type="journal article" date="2014" name="Front. Microbiol.">
        <title>High frequency of phylogenetically diverse reductive dehalogenase-homologous genes in deep subseafloor sedimentary metagenomes.</title>
        <authorList>
            <person name="Kawai M."/>
            <person name="Futagami T."/>
            <person name="Toyoda A."/>
            <person name="Takaki Y."/>
            <person name="Nishi S."/>
            <person name="Hori S."/>
            <person name="Arai W."/>
            <person name="Tsubouchi T."/>
            <person name="Morono Y."/>
            <person name="Uchiyama I."/>
            <person name="Ito T."/>
            <person name="Fujiyama A."/>
            <person name="Inagaki F."/>
            <person name="Takami H."/>
        </authorList>
    </citation>
    <scope>NUCLEOTIDE SEQUENCE</scope>
    <source>
        <strain evidence="2">Expedition CK06-06</strain>
    </source>
</reference>
<evidence type="ECO:0000313" key="2">
    <source>
        <dbReference type="EMBL" id="GAH61710.1"/>
    </source>
</evidence>